<reference evidence="5" key="1">
    <citation type="journal article" date="2021" name="J Fungi (Basel)">
        <title>Genomic and Metabolomic Analyses of the Marine Fungus Emericellopsis cladophorae: Insights into Saltwater Adaptability Mechanisms and Its Biosynthetic Potential.</title>
        <authorList>
            <person name="Goncalves M.F.M."/>
            <person name="Hilario S."/>
            <person name="Van de Peer Y."/>
            <person name="Esteves A.C."/>
            <person name="Alves A."/>
        </authorList>
    </citation>
    <scope>NUCLEOTIDE SEQUENCE</scope>
    <source>
        <strain evidence="5">MUM 19.33</strain>
    </source>
</reference>
<sequence length="460" mass="52709">MSPRPIKRVAVVGAGPSGAIAIDALAREQAFDIIRVFERREAAGGCWIGDNGRPPPTETDLATLGDRTADKPIEIPSHLPAFAPRTQQDRYTESSIYPYLETNVDELTMRFTEEPFPDEKSERSIDLYGPNTPFRHWKVVRDYVQSLVQRRGYEDYVSYNTTVERAEKIGHEWKVTLRKGGQERDYFWVEWFDAVVVASGHYAVPYIPTIPGLEDTERSRPGTVVHSKHFRGRDMYENKSPVHAVVIGHTANAYFGDVAFNHPRIQRHHSITRVDGKTVHFSDDTSISDVDHLIFGTGYTWTLPFLPQVPIRKNRVPDLYQHVVWRHDPTLLFVGAVNAGLTFKIFEWQAVYAARLLSGRGKLPPVSEQAKWEEDRIKARGDGPKFAVIHPDFEAYFNQLRELAGDGDGVGRKLPAFDRRWFRQFMETHESRKRMWRRIIAAAREELEESEASSKPKARL</sequence>
<dbReference type="RefSeq" id="XP_051363496.1">
    <property type="nucleotide sequence ID" value="XM_051505158.1"/>
</dbReference>
<evidence type="ECO:0000256" key="1">
    <source>
        <dbReference type="ARBA" id="ARBA00009183"/>
    </source>
</evidence>
<evidence type="ECO:0000256" key="3">
    <source>
        <dbReference type="ARBA" id="ARBA00022827"/>
    </source>
</evidence>
<dbReference type="GO" id="GO:0050661">
    <property type="term" value="F:NADP binding"/>
    <property type="evidence" value="ECO:0007669"/>
    <property type="project" value="InterPro"/>
</dbReference>
<keyword evidence="3" id="KW-0274">FAD</keyword>
<dbReference type="OrthoDB" id="66881at2759"/>
<dbReference type="GO" id="GO:0004499">
    <property type="term" value="F:N,N-dimethylaniline monooxygenase activity"/>
    <property type="evidence" value="ECO:0007669"/>
    <property type="project" value="InterPro"/>
</dbReference>
<dbReference type="Proteomes" id="UP001055219">
    <property type="component" value="Unassembled WGS sequence"/>
</dbReference>
<protein>
    <recommendedName>
        <fullName evidence="7">Thiol-specific monooxygenase</fullName>
    </recommendedName>
</protein>
<accession>A0A9P9Y3W7</accession>
<proteinExistence type="inferred from homology"/>
<evidence type="ECO:0008006" key="7">
    <source>
        <dbReference type="Google" id="ProtNLM"/>
    </source>
</evidence>
<dbReference type="InterPro" id="IPR050346">
    <property type="entry name" value="FMO-like"/>
</dbReference>
<name>A0A9P9Y3W7_9HYPO</name>
<dbReference type="Pfam" id="PF00743">
    <property type="entry name" value="FMO-like"/>
    <property type="match status" value="2"/>
</dbReference>
<keyword evidence="6" id="KW-1185">Reference proteome</keyword>
<dbReference type="PRINTS" id="PR00419">
    <property type="entry name" value="ADXRDTASE"/>
</dbReference>
<evidence type="ECO:0000313" key="6">
    <source>
        <dbReference type="Proteomes" id="UP001055219"/>
    </source>
</evidence>
<evidence type="ECO:0000256" key="4">
    <source>
        <dbReference type="ARBA" id="ARBA00023002"/>
    </source>
</evidence>
<keyword evidence="4" id="KW-0560">Oxidoreductase</keyword>
<dbReference type="InterPro" id="IPR036188">
    <property type="entry name" value="FAD/NAD-bd_sf"/>
</dbReference>
<organism evidence="5 6">
    <name type="scientific">Emericellopsis cladophorae</name>
    <dbReference type="NCBI Taxonomy" id="2686198"/>
    <lineage>
        <taxon>Eukaryota</taxon>
        <taxon>Fungi</taxon>
        <taxon>Dikarya</taxon>
        <taxon>Ascomycota</taxon>
        <taxon>Pezizomycotina</taxon>
        <taxon>Sordariomycetes</taxon>
        <taxon>Hypocreomycetidae</taxon>
        <taxon>Hypocreales</taxon>
        <taxon>Bionectriaceae</taxon>
        <taxon>Emericellopsis</taxon>
    </lineage>
</organism>
<evidence type="ECO:0000256" key="2">
    <source>
        <dbReference type="ARBA" id="ARBA00022630"/>
    </source>
</evidence>
<dbReference type="EMBL" id="JAGIXG020000012">
    <property type="protein sequence ID" value="KAI6782640.1"/>
    <property type="molecule type" value="Genomic_DNA"/>
</dbReference>
<dbReference type="Gene3D" id="3.50.50.60">
    <property type="entry name" value="FAD/NAD(P)-binding domain"/>
    <property type="match status" value="2"/>
</dbReference>
<comment type="similarity">
    <text evidence="1">Belongs to the FMO family.</text>
</comment>
<gene>
    <name evidence="5" type="ORF">J7T54_003653</name>
</gene>
<dbReference type="AlphaFoldDB" id="A0A9P9Y3W7"/>
<keyword evidence="2" id="KW-0285">Flavoprotein</keyword>
<dbReference type="GeneID" id="75830150"/>
<evidence type="ECO:0000313" key="5">
    <source>
        <dbReference type="EMBL" id="KAI6782640.1"/>
    </source>
</evidence>
<dbReference type="SUPFAM" id="SSF51905">
    <property type="entry name" value="FAD/NAD(P)-binding domain"/>
    <property type="match status" value="2"/>
</dbReference>
<dbReference type="PANTHER" id="PTHR23023">
    <property type="entry name" value="DIMETHYLANILINE MONOOXYGENASE"/>
    <property type="match status" value="1"/>
</dbReference>
<dbReference type="InterPro" id="IPR020946">
    <property type="entry name" value="Flavin_mOase-like"/>
</dbReference>
<comment type="caution">
    <text evidence="5">The sequence shown here is derived from an EMBL/GenBank/DDBJ whole genome shotgun (WGS) entry which is preliminary data.</text>
</comment>
<dbReference type="GO" id="GO:0050660">
    <property type="term" value="F:flavin adenine dinucleotide binding"/>
    <property type="evidence" value="ECO:0007669"/>
    <property type="project" value="InterPro"/>
</dbReference>
<reference evidence="5" key="2">
    <citation type="submission" date="2022-07" db="EMBL/GenBank/DDBJ databases">
        <authorList>
            <person name="Goncalves M.F.M."/>
            <person name="Hilario S."/>
            <person name="Van De Peer Y."/>
            <person name="Esteves A.C."/>
            <person name="Alves A."/>
        </authorList>
    </citation>
    <scope>NUCLEOTIDE SEQUENCE</scope>
    <source>
        <strain evidence="5">MUM 19.33</strain>
    </source>
</reference>